<dbReference type="RefSeq" id="WP_346819542.1">
    <property type="nucleotide sequence ID" value="NZ_JBDKWZ010000001.1"/>
</dbReference>
<dbReference type="InterPro" id="IPR004193">
    <property type="entry name" value="Glyco_hydro_13_N"/>
</dbReference>
<dbReference type="SUPFAM" id="SSF51011">
    <property type="entry name" value="Glycosyl hydrolase domain"/>
    <property type="match status" value="1"/>
</dbReference>
<dbReference type="GO" id="GO:0005980">
    <property type="term" value="P:glycogen catabolic process"/>
    <property type="evidence" value="ECO:0007669"/>
    <property type="project" value="InterPro"/>
</dbReference>
<dbReference type="PANTHER" id="PTHR43002">
    <property type="entry name" value="GLYCOGEN DEBRANCHING ENZYME"/>
    <property type="match status" value="1"/>
</dbReference>
<dbReference type="Gene3D" id="3.20.20.80">
    <property type="entry name" value="Glycosidases"/>
    <property type="match status" value="1"/>
</dbReference>
<dbReference type="SUPFAM" id="SSF51445">
    <property type="entry name" value="(Trans)glycosidases"/>
    <property type="match status" value="1"/>
</dbReference>
<reference evidence="7 8" key="1">
    <citation type="submission" date="2024-04" db="EMBL/GenBank/DDBJ databases">
        <title>Novel genus in family Flammeovirgaceae.</title>
        <authorList>
            <person name="Nguyen T.H."/>
            <person name="Vuong T.Q."/>
            <person name="Le H."/>
            <person name="Kim S.-G."/>
        </authorList>
    </citation>
    <scope>NUCLEOTIDE SEQUENCE [LARGE SCALE GENOMIC DNA]</scope>
    <source>
        <strain evidence="7 8">JCM 23209</strain>
    </source>
</reference>
<name>A0AAW9RUL0_9BACT</name>
<dbReference type="SMART" id="SM00642">
    <property type="entry name" value="Aamy"/>
    <property type="match status" value="1"/>
</dbReference>
<dbReference type="Pfam" id="PF02922">
    <property type="entry name" value="CBM_48"/>
    <property type="match status" value="1"/>
</dbReference>
<dbReference type="Proteomes" id="UP001403385">
    <property type="component" value="Unassembled WGS sequence"/>
</dbReference>
<keyword evidence="2 7" id="KW-0378">Hydrolase</keyword>
<dbReference type="CDD" id="cd02856">
    <property type="entry name" value="E_set_GDE_Isoamylase_N"/>
    <property type="match status" value="1"/>
</dbReference>
<dbReference type="Pfam" id="PF21156">
    <property type="entry name" value="ISOA1-3_C"/>
    <property type="match status" value="1"/>
</dbReference>
<evidence type="ECO:0000313" key="8">
    <source>
        <dbReference type="Proteomes" id="UP001403385"/>
    </source>
</evidence>
<dbReference type="InterPro" id="IPR048650">
    <property type="entry name" value="ISOA1-3-like_C"/>
</dbReference>
<evidence type="ECO:0000256" key="2">
    <source>
        <dbReference type="ARBA" id="ARBA00022801"/>
    </source>
</evidence>
<evidence type="ECO:0000256" key="3">
    <source>
        <dbReference type="ARBA" id="ARBA00022946"/>
    </source>
</evidence>
<dbReference type="GO" id="GO:0004135">
    <property type="term" value="F:amylo-alpha-1,6-glucosidase activity"/>
    <property type="evidence" value="ECO:0007669"/>
    <property type="project" value="InterPro"/>
</dbReference>
<keyword evidence="8" id="KW-1185">Reference proteome</keyword>
<dbReference type="InterPro" id="IPR013780">
    <property type="entry name" value="Glyco_hydro_b"/>
</dbReference>
<dbReference type="CDD" id="cd11326">
    <property type="entry name" value="AmyAc_Glg_debranch"/>
    <property type="match status" value="1"/>
</dbReference>
<sequence length="691" mass="79277">MIPDMDTNVFSGRSYPLGATVTPYGVNFCIFSKNCFEMELLLFDSAESTTPSRIIPLHPTKNKTFYYWHVFVPLINSGQIYAYRASGPWNPEEGQRFNAKKVLLDPYSKAVVTPKSYSRKAAKHQEDNCAWAMKSVVVDTQTFDWQGDEPLHHPYGRSVIYELHVGGFTKHPNSGLSEQLRGTYLGLIEKIPYLKKLGITAVELLPVQQFDAQDAPPDLINYWGYSPVAFLAPHNGYCSSNDPLAPVNEFRTMVKALHKAGIEVILDVVFNHTAEGDTEGPTLSYRGLENLAYYTLDTPKSSYKDYSGCGNTLNANHSIVRRLIMDALRYWVSEMHIDGFRFDLASVLARDENGHPLENPPILWEIESDPVLAGTKIIAEAWDAGGLYQVGSFIGDKWSEWNGHYRDDIRCFVKGDPGYVLHLKNRIEGSHDIFSIHQRDPNRSINFITCHDGFTLNDLVSYNDKHNLKNNEDNRDGTNDNHSWNTGVEGPTENPQIEQLRSRQLKNFFTLLFFSQGTPMMLMGDEVRRTQYGNNNAYCHDNEINWFDWQAVPKNEGLLRFVKKLIRFNLEHEVFQEELFWSEQGATHRPRITWHGIKANRPDWGHNSHSIAFMLDHEEFGKCLYVMINAYWKPLTFQLPNKPNNISMNWRRIINTSLPSPEDFVDWEEAESFTQNHFDVQGRTIVVLMAN</sequence>
<dbReference type="InterPro" id="IPR014756">
    <property type="entry name" value="Ig_E-set"/>
</dbReference>
<dbReference type="InterPro" id="IPR011837">
    <property type="entry name" value="Glycogen_debranch_GlgX"/>
</dbReference>
<evidence type="ECO:0000256" key="5">
    <source>
        <dbReference type="SAM" id="MobiDB-lite"/>
    </source>
</evidence>
<evidence type="ECO:0000256" key="4">
    <source>
        <dbReference type="ARBA" id="ARBA00023295"/>
    </source>
</evidence>
<dbReference type="AlphaFoldDB" id="A0AAW9RUL0"/>
<dbReference type="InterPro" id="IPR017853">
    <property type="entry name" value="GH"/>
</dbReference>
<evidence type="ECO:0000259" key="6">
    <source>
        <dbReference type="SMART" id="SM00642"/>
    </source>
</evidence>
<feature type="domain" description="Glycosyl hydrolase family 13 catalytic" evidence="6">
    <location>
        <begin position="162"/>
        <end position="569"/>
    </location>
</feature>
<feature type="region of interest" description="Disordered" evidence="5">
    <location>
        <begin position="467"/>
        <end position="494"/>
    </location>
</feature>
<dbReference type="InterPro" id="IPR006047">
    <property type="entry name" value="GH13_cat_dom"/>
</dbReference>
<dbReference type="Gene3D" id="2.60.40.1180">
    <property type="entry name" value="Golgi alpha-mannosidase II"/>
    <property type="match status" value="1"/>
</dbReference>
<dbReference type="InterPro" id="IPR013783">
    <property type="entry name" value="Ig-like_fold"/>
</dbReference>
<dbReference type="SUPFAM" id="SSF81296">
    <property type="entry name" value="E set domains"/>
    <property type="match status" value="1"/>
</dbReference>
<feature type="compositionally biased region" description="Basic and acidic residues" evidence="5">
    <location>
        <begin position="467"/>
        <end position="479"/>
    </location>
</feature>
<keyword evidence="3" id="KW-0809">Transit peptide</keyword>
<comment type="similarity">
    <text evidence="1">Belongs to the glycosyl hydrolase 13 family.</text>
</comment>
<gene>
    <name evidence="7" type="primary">glgX</name>
    <name evidence="7" type="ORF">AAG747_02495</name>
</gene>
<organism evidence="7 8">
    <name type="scientific">Rapidithrix thailandica</name>
    <dbReference type="NCBI Taxonomy" id="413964"/>
    <lineage>
        <taxon>Bacteria</taxon>
        <taxon>Pseudomonadati</taxon>
        <taxon>Bacteroidota</taxon>
        <taxon>Cytophagia</taxon>
        <taxon>Cytophagales</taxon>
        <taxon>Flammeovirgaceae</taxon>
        <taxon>Rapidithrix</taxon>
    </lineage>
</organism>
<dbReference type="Pfam" id="PF00128">
    <property type="entry name" value="Alpha-amylase"/>
    <property type="match status" value="1"/>
</dbReference>
<comment type="caution">
    <text evidence="7">The sequence shown here is derived from an EMBL/GenBank/DDBJ whole genome shotgun (WGS) entry which is preliminary data.</text>
</comment>
<accession>A0AAW9RUL0</accession>
<evidence type="ECO:0000313" key="7">
    <source>
        <dbReference type="EMBL" id="MEN7546760.1"/>
    </source>
</evidence>
<dbReference type="EMBL" id="JBDKWZ010000001">
    <property type="protein sequence ID" value="MEN7546760.1"/>
    <property type="molecule type" value="Genomic_DNA"/>
</dbReference>
<evidence type="ECO:0000256" key="1">
    <source>
        <dbReference type="ARBA" id="ARBA00008061"/>
    </source>
</evidence>
<dbReference type="InterPro" id="IPR044505">
    <property type="entry name" value="GlgX_Isoamylase_N_E_set"/>
</dbReference>
<protein>
    <submittedName>
        <fullName evidence="7">Glycogen debranching protein GlgX</fullName>
        <ecNumber evidence="7">3.2.1.196</ecNumber>
    </submittedName>
</protein>
<dbReference type="Gene3D" id="2.60.40.10">
    <property type="entry name" value="Immunoglobulins"/>
    <property type="match status" value="1"/>
</dbReference>
<keyword evidence="4 7" id="KW-0326">Glycosidase</keyword>
<proteinExistence type="inferred from homology"/>
<dbReference type="EC" id="3.2.1.196" evidence="7"/>
<dbReference type="NCBIfam" id="TIGR02100">
    <property type="entry name" value="glgX_debranch"/>
    <property type="match status" value="1"/>
</dbReference>
<dbReference type="GO" id="GO:0120549">
    <property type="term" value="F:limit dextrin alpha-1,6-maltotetraose-hydrolase activity"/>
    <property type="evidence" value="ECO:0007669"/>
    <property type="project" value="UniProtKB-EC"/>
</dbReference>
<dbReference type="GO" id="GO:0019156">
    <property type="term" value="F:isoamylase activity"/>
    <property type="evidence" value="ECO:0007669"/>
    <property type="project" value="UniProtKB-ARBA"/>
</dbReference>